<organism evidence="1">
    <name type="scientific">Longilinea arvoryzae</name>
    <dbReference type="NCBI Taxonomy" id="360412"/>
    <lineage>
        <taxon>Bacteria</taxon>
        <taxon>Bacillati</taxon>
        <taxon>Chloroflexota</taxon>
        <taxon>Anaerolineae</taxon>
        <taxon>Anaerolineales</taxon>
        <taxon>Anaerolineaceae</taxon>
        <taxon>Longilinea</taxon>
    </lineage>
</organism>
<dbReference type="Proteomes" id="UP000055060">
    <property type="component" value="Unassembled WGS sequence"/>
</dbReference>
<dbReference type="AlphaFoldDB" id="A0A0S7BID5"/>
<evidence type="ECO:0000313" key="1">
    <source>
        <dbReference type="EMBL" id="GAP13370.1"/>
    </source>
</evidence>
<keyword evidence="2" id="KW-1185">Reference proteome</keyword>
<accession>A0A0S7BID5</accession>
<evidence type="ECO:0000313" key="2">
    <source>
        <dbReference type="Proteomes" id="UP000055060"/>
    </source>
</evidence>
<keyword evidence="1" id="KW-0808">Transferase</keyword>
<dbReference type="InterPro" id="IPR027417">
    <property type="entry name" value="P-loop_NTPase"/>
</dbReference>
<protein>
    <submittedName>
        <fullName evidence="1">Predicted kinase</fullName>
    </submittedName>
</protein>
<dbReference type="GO" id="GO:0016301">
    <property type="term" value="F:kinase activity"/>
    <property type="evidence" value="ECO:0007669"/>
    <property type="project" value="UniProtKB-KW"/>
</dbReference>
<dbReference type="STRING" id="360412.LARV_01123"/>
<sequence>MGNPSLLSTPNRKAILINGLPASGKTSLGEHLRNRFNAPLLTLDTIKEAMFNVLGIGDREYNRMLGRATKEVIWAVVSELPVNSLVIVDAWFGFPPYDKVFEGLKHAGISRFVELWCHAPGDVLAERYLERVDHRHKGHPGREYAPELKEVAQRAAPMNIGPLYSIDTSDIAAIDYDAVSIWVAEELELPLR</sequence>
<dbReference type="Pfam" id="PF13671">
    <property type="entry name" value="AAA_33"/>
    <property type="match status" value="1"/>
</dbReference>
<name>A0A0S7BID5_9CHLR</name>
<reference evidence="1" key="1">
    <citation type="submission" date="2015-07" db="EMBL/GenBank/DDBJ databases">
        <title>Draft Genome Sequences of Anaerolinea thermolimosa IMO-1, Bellilinea caldifistulae GOMI-1, Leptolinea tardivitalis YMTK-2, Levilinea saccharolytica KIBI-1,Longilinea arvoryzae KOME-1, Previously Described as Members of the Anaerolineaceae (Chloroflexi).</title>
        <authorList>
            <person name="Sekiguchi Y."/>
            <person name="Ohashi A."/>
            <person name="Matsuura N."/>
            <person name="Tourlousse M.D."/>
        </authorList>
    </citation>
    <scope>NUCLEOTIDE SEQUENCE [LARGE SCALE GENOMIC DNA]</scope>
    <source>
        <strain evidence="1">KOME-1</strain>
    </source>
</reference>
<keyword evidence="1" id="KW-0418">Kinase</keyword>
<dbReference type="SUPFAM" id="SSF52540">
    <property type="entry name" value="P-loop containing nucleoside triphosphate hydrolases"/>
    <property type="match status" value="1"/>
</dbReference>
<dbReference type="EMBL" id="DF967972">
    <property type="protein sequence ID" value="GAP13370.1"/>
    <property type="molecule type" value="Genomic_DNA"/>
</dbReference>
<dbReference type="RefSeq" id="WP_201785880.1">
    <property type="nucleotide sequence ID" value="NZ_DF967972.1"/>
</dbReference>
<dbReference type="Gene3D" id="3.40.50.300">
    <property type="entry name" value="P-loop containing nucleotide triphosphate hydrolases"/>
    <property type="match status" value="1"/>
</dbReference>
<gene>
    <name evidence="1" type="ORF">LARV_01123</name>
</gene>
<proteinExistence type="predicted"/>